<feature type="compositionally biased region" description="Low complexity" evidence="1">
    <location>
        <begin position="20"/>
        <end position="58"/>
    </location>
</feature>
<dbReference type="GO" id="GO:0030276">
    <property type="term" value="F:clathrin binding"/>
    <property type="evidence" value="ECO:0007669"/>
    <property type="project" value="InterPro"/>
</dbReference>
<dbReference type="Pfam" id="PF15045">
    <property type="entry name" value="Clathrin_bdg"/>
    <property type="match status" value="1"/>
</dbReference>
<evidence type="ECO:0000259" key="2">
    <source>
        <dbReference type="Pfam" id="PF15045"/>
    </source>
</evidence>
<accession>A0A8U0TE64</accession>
<feature type="domain" description="Aftiphilin clathrin-binding box" evidence="2">
    <location>
        <begin position="198"/>
        <end position="275"/>
    </location>
</feature>
<dbReference type="OrthoDB" id="9750813at2759"/>
<dbReference type="GO" id="GO:0032588">
    <property type="term" value="C:trans-Golgi network membrane"/>
    <property type="evidence" value="ECO:0007669"/>
    <property type="project" value="InterPro"/>
</dbReference>
<proteinExistence type="predicted"/>
<keyword evidence="3" id="KW-1185">Reference proteome</keyword>
<dbReference type="InterPro" id="IPR029205">
    <property type="entry name" value="Clathrin-bd"/>
</dbReference>
<dbReference type="GO" id="GO:0030121">
    <property type="term" value="C:AP-1 adaptor complex"/>
    <property type="evidence" value="ECO:0007669"/>
    <property type="project" value="TreeGrafter"/>
</dbReference>
<dbReference type="PANTHER" id="PTHR16156:SF7">
    <property type="entry name" value="CLATHRIN BINDING BOX OF AFTIPHILIN CONTAINING 1"/>
    <property type="match status" value="1"/>
</dbReference>
<dbReference type="AlphaFoldDB" id="A0A8U0TE64"/>
<dbReference type="KEGG" id="mpuf:101672711"/>
<dbReference type="InterPro" id="IPR046359">
    <property type="entry name" value="Aftin-like"/>
</dbReference>
<evidence type="ECO:0000256" key="1">
    <source>
        <dbReference type="SAM" id="MobiDB-lite"/>
    </source>
</evidence>
<feature type="region of interest" description="Disordered" evidence="1">
    <location>
        <begin position="1"/>
        <end position="161"/>
    </location>
</feature>
<dbReference type="Proteomes" id="UP000000715">
    <property type="component" value="Unplaced"/>
</dbReference>
<protein>
    <submittedName>
        <fullName evidence="4">Uncharacterized protein CLBA1</fullName>
    </submittedName>
</protein>
<sequence>MQGQRQRDAAPGQAPPPRGSPSDPAAGAGAAPVSLRPASEGRGASRAPGGRAGAGAQRRCGERLSGAREGPSPCPARGPDPAEPGSAWGEFEGFRDASAQSEQFSPNLERPERPPRPRRQTVASTQKERGARQPAQRGPGVPGAAGGAPREPPHSSEDVFPCVFQDAPVPQATDGVSPLNRILEAPGWESGQQLCPESRRLWRALQSPDGASASRCPWSGSRCQENLFLVLGIDAAQKNPSGDLGHILECSDLKRSDDLGAPAFSLQPCRAVIQTELPGTSGSRQGGLLACSVFLKTPLPRNGQYITIPWKKMFNPRKLKMTLFNSDVC</sequence>
<dbReference type="GeneID" id="101672711"/>
<reference evidence="4" key="1">
    <citation type="submission" date="2025-08" db="UniProtKB">
        <authorList>
            <consortium name="RefSeq"/>
        </authorList>
    </citation>
    <scope>IDENTIFICATION</scope>
    <source>
        <tissue evidence="4">Brain</tissue>
    </source>
</reference>
<gene>
    <name evidence="4" type="primary">CLBA1</name>
</gene>
<evidence type="ECO:0000313" key="3">
    <source>
        <dbReference type="Proteomes" id="UP000000715"/>
    </source>
</evidence>
<dbReference type="CTD" id="122616"/>
<feature type="compositionally biased region" description="Pro residues" evidence="1">
    <location>
        <begin position="72"/>
        <end position="82"/>
    </location>
</feature>
<evidence type="ECO:0000313" key="4">
    <source>
        <dbReference type="RefSeq" id="XP_012912758.2"/>
    </source>
</evidence>
<name>A0A8U0TE64_MUSPF</name>
<dbReference type="RefSeq" id="XP_012912758.2">
    <property type="nucleotide sequence ID" value="XM_013057304.2"/>
</dbReference>
<organism evidence="3 4">
    <name type="scientific">Mustela putorius furo</name>
    <name type="common">European domestic ferret</name>
    <name type="synonym">Mustela furo</name>
    <dbReference type="NCBI Taxonomy" id="9669"/>
    <lineage>
        <taxon>Eukaryota</taxon>
        <taxon>Metazoa</taxon>
        <taxon>Chordata</taxon>
        <taxon>Craniata</taxon>
        <taxon>Vertebrata</taxon>
        <taxon>Euteleostomi</taxon>
        <taxon>Mammalia</taxon>
        <taxon>Eutheria</taxon>
        <taxon>Laurasiatheria</taxon>
        <taxon>Carnivora</taxon>
        <taxon>Caniformia</taxon>
        <taxon>Musteloidea</taxon>
        <taxon>Mustelidae</taxon>
        <taxon>Mustelinae</taxon>
        <taxon>Mustela</taxon>
    </lineage>
</organism>
<dbReference type="PANTHER" id="PTHR16156">
    <property type="entry name" value="AFTIPHILIN A-RELATED"/>
    <property type="match status" value="1"/>
</dbReference>